<keyword evidence="2" id="KW-1003">Cell membrane</keyword>
<feature type="compositionally biased region" description="Pro residues" evidence="12">
    <location>
        <begin position="46"/>
        <end position="56"/>
    </location>
</feature>
<keyword evidence="4 13" id="KW-0812">Transmembrane</keyword>
<feature type="transmembrane region" description="Helical" evidence="13">
    <location>
        <begin position="236"/>
        <end position="260"/>
    </location>
</feature>
<gene>
    <name evidence="15" type="ORF">ABN611_39165</name>
</gene>
<dbReference type="Gene3D" id="3.30.2010.10">
    <property type="entry name" value="Metalloproteases ('zincins'), catalytic domain"/>
    <property type="match status" value="1"/>
</dbReference>
<sequence>MNASDGKDDRPGSFSADGWQPVSRGPGRGGAPDAPNTAPGSFSPIDGPPQSAPPPQQGVRISVPSAAELLLGIPWALWSFGVVSSVAAWFSPDWVSLLIVVLWVVSGVVVVWPATEDFIAKYLYRLRRPTLMEQQKLDISWRTVCARAGVDPGHYRLWVEESDTINGAAVAGHSVAVTRWALNNLPPRQLQAVLAHELGHHRGGHPWATLLVFWYAQPGRLMVSLIQALFRLGGRVPALGCVIVGFFTLALAGLILNSMIFGNWSWAGYAILPFLVPIPLAWFSRRAELMADRVAGELGYARDTIAFLYDLQSQGQDVARRAAGWRGAMYATHPTLADRIRTLERYAQGTRA</sequence>
<evidence type="ECO:0000256" key="2">
    <source>
        <dbReference type="ARBA" id="ARBA00022475"/>
    </source>
</evidence>
<name>A0AAU7TCF1_9ACTN</name>
<evidence type="ECO:0000256" key="8">
    <source>
        <dbReference type="ARBA" id="ARBA00022989"/>
    </source>
</evidence>
<organism evidence="15">
    <name type="scientific">Kribbella sp. HUAS MG21</name>
    <dbReference type="NCBI Taxonomy" id="3160966"/>
    <lineage>
        <taxon>Bacteria</taxon>
        <taxon>Bacillati</taxon>
        <taxon>Actinomycetota</taxon>
        <taxon>Actinomycetes</taxon>
        <taxon>Propionibacteriales</taxon>
        <taxon>Kribbellaceae</taxon>
        <taxon>Kribbella</taxon>
    </lineage>
</organism>
<dbReference type="PANTHER" id="PTHR43221:SF1">
    <property type="entry name" value="PROTEASE HTPX"/>
    <property type="match status" value="1"/>
</dbReference>
<comment type="cofactor">
    <cofactor evidence="11">
        <name>Zn(2+)</name>
        <dbReference type="ChEBI" id="CHEBI:29105"/>
    </cofactor>
    <text evidence="11">Binds 1 zinc ion per subunit.</text>
</comment>
<comment type="subcellular location">
    <subcellularLocation>
        <location evidence="1">Cell membrane</location>
        <topology evidence="1">Multi-pass membrane protein</topology>
    </subcellularLocation>
</comment>
<evidence type="ECO:0000256" key="3">
    <source>
        <dbReference type="ARBA" id="ARBA00022670"/>
    </source>
</evidence>
<evidence type="ECO:0000256" key="10">
    <source>
        <dbReference type="ARBA" id="ARBA00023136"/>
    </source>
</evidence>
<dbReference type="Pfam" id="PF01435">
    <property type="entry name" value="Peptidase_M48"/>
    <property type="match status" value="1"/>
</dbReference>
<keyword evidence="8 13" id="KW-1133">Transmembrane helix</keyword>
<feature type="transmembrane region" description="Helical" evidence="13">
    <location>
        <begin position="266"/>
        <end position="283"/>
    </location>
</feature>
<dbReference type="GO" id="GO:0004222">
    <property type="term" value="F:metalloendopeptidase activity"/>
    <property type="evidence" value="ECO:0007669"/>
    <property type="project" value="InterPro"/>
</dbReference>
<evidence type="ECO:0000256" key="9">
    <source>
        <dbReference type="ARBA" id="ARBA00023049"/>
    </source>
</evidence>
<accession>A0AAU7TCF1</accession>
<dbReference type="AlphaFoldDB" id="A0AAU7TCF1"/>
<keyword evidence="9 11" id="KW-0482">Metalloprotease</keyword>
<evidence type="ECO:0000256" key="12">
    <source>
        <dbReference type="SAM" id="MobiDB-lite"/>
    </source>
</evidence>
<dbReference type="GO" id="GO:0006508">
    <property type="term" value="P:proteolysis"/>
    <property type="evidence" value="ECO:0007669"/>
    <property type="project" value="UniProtKB-KW"/>
</dbReference>
<evidence type="ECO:0000256" key="5">
    <source>
        <dbReference type="ARBA" id="ARBA00022723"/>
    </source>
</evidence>
<evidence type="ECO:0000256" key="11">
    <source>
        <dbReference type="RuleBase" id="RU003983"/>
    </source>
</evidence>
<keyword evidence="3 11" id="KW-0645">Protease</keyword>
<keyword evidence="10 13" id="KW-0472">Membrane</keyword>
<dbReference type="GO" id="GO:0046872">
    <property type="term" value="F:metal ion binding"/>
    <property type="evidence" value="ECO:0007669"/>
    <property type="project" value="UniProtKB-KW"/>
</dbReference>
<feature type="transmembrane region" description="Helical" evidence="13">
    <location>
        <begin position="96"/>
        <end position="115"/>
    </location>
</feature>
<dbReference type="InterPro" id="IPR050083">
    <property type="entry name" value="HtpX_protease"/>
</dbReference>
<keyword evidence="6 11" id="KW-0378">Hydrolase</keyword>
<feature type="region of interest" description="Disordered" evidence="12">
    <location>
        <begin position="1"/>
        <end position="58"/>
    </location>
</feature>
<keyword evidence="7 11" id="KW-0862">Zinc</keyword>
<feature type="transmembrane region" description="Helical" evidence="13">
    <location>
        <begin position="69"/>
        <end position="90"/>
    </location>
</feature>
<dbReference type="GO" id="GO:0005886">
    <property type="term" value="C:plasma membrane"/>
    <property type="evidence" value="ECO:0007669"/>
    <property type="project" value="UniProtKB-SubCell"/>
</dbReference>
<dbReference type="EMBL" id="CP158165">
    <property type="protein sequence ID" value="XBV24563.1"/>
    <property type="molecule type" value="Genomic_DNA"/>
</dbReference>
<protein>
    <submittedName>
        <fullName evidence="15">M48 family metalloprotease</fullName>
        <ecNumber evidence="15">3.4.24.-</ecNumber>
    </submittedName>
</protein>
<reference evidence="15" key="1">
    <citation type="submission" date="2024-06" db="EMBL/GenBank/DDBJ databases">
        <title>Kribbella sp. strain HUAS MG21 genome sequences.</title>
        <authorList>
            <person name="Mo P."/>
        </authorList>
    </citation>
    <scope>NUCLEOTIDE SEQUENCE</scope>
    <source>
        <strain evidence="15">HUAS MG21</strain>
    </source>
</reference>
<evidence type="ECO:0000256" key="6">
    <source>
        <dbReference type="ARBA" id="ARBA00022801"/>
    </source>
</evidence>
<dbReference type="PANTHER" id="PTHR43221">
    <property type="entry name" value="PROTEASE HTPX"/>
    <property type="match status" value="1"/>
</dbReference>
<evidence type="ECO:0000256" key="4">
    <source>
        <dbReference type="ARBA" id="ARBA00022692"/>
    </source>
</evidence>
<keyword evidence="5" id="KW-0479">Metal-binding</keyword>
<evidence type="ECO:0000313" key="15">
    <source>
        <dbReference type="EMBL" id="XBV24563.1"/>
    </source>
</evidence>
<evidence type="ECO:0000259" key="14">
    <source>
        <dbReference type="Pfam" id="PF01435"/>
    </source>
</evidence>
<dbReference type="RefSeq" id="WP_350277385.1">
    <property type="nucleotide sequence ID" value="NZ_CP158165.1"/>
</dbReference>
<feature type="compositionally biased region" description="Basic and acidic residues" evidence="12">
    <location>
        <begin position="1"/>
        <end position="11"/>
    </location>
</feature>
<comment type="similarity">
    <text evidence="11">Belongs to the peptidase M48 family.</text>
</comment>
<proteinExistence type="inferred from homology"/>
<dbReference type="InterPro" id="IPR001915">
    <property type="entry name" value="Peptidase_M48"/>
</dbReference>
<evidence type="ECO:0000256" key="13">
    <source>
        <dbReference type="SAM" id="Phobius"/>
    </source>
</evidence>
<dbReference type="EC" id="3.4.24.-" evidence="15"/>
<evidence type="ECO:0000256" key="7">
    <source>
        <dbReference type="ARBA" id="ARBA00022833"/>
    </source>
</evidence>
<evidence type="ECO:0000256" key="1">
    <source>
        <dbReference type="ARBA" id="ARBA00004651"/>
    </source>
</evidence>
<feature type="domain" description="Peptidase M48" evidence="14">
    <location>
        <begin position="142"/>
        <end position="345"/>
    </location>
</feature>